<sequence length="134" mass="13719">MKLAAATVALALAVAALGDAKPQQSGEANAVVLQEDSDTGFSPYSFSFRTSNGIERQERGREDGGAGGAGGAGGNAAEGAYTWTAPEGYTYTISWTAGAGGRGFHAKVPQLLPGPATPRGGPSGFPWARRRRHL</sequence>
<accession>A0AAN9VPV0</accession>
<evidence type="ECO:0008006" key="8">
    <source>
        <dbReference type="Google" id="ProtNLM"/>
    </source>
</evidence>
<proteinExistence type="predicted"/>
<dbReference type="PANTHER" id="PTHR10380">
    <property type="entry name" value="CUTICLE PROTEIN"/>
    <property type="match status" value="1"/>
</dbReference>
<feature type="compositionally biased region" description="Polar residues" evidence="4">
    <location>
        <begin position="43"/>
        <end position="52"/>
    </location>
</feature>
<dbReference type="InterPro" id="IPR050468">
    <property type="entry name" value="Cuticle_Struct_Prot"/>
</dbReference>
<feature type="signal peptide" evidence="5">
    <location>
        <begin position="1"/>
        <end position="20"/>
    </location>
</feature>
<evidence type="ECO:0000313" key="6">
    <source>
        <dbReference type="EMBL" id="KAK7867366.1"/>
    </source>
</evidence>
<feature type="compositionally biased region" description="Gly residues" evidence="4">
    <location>
        <begin position="65"/>
        <end position="76"/>
    </location>
</feature>
<keyword evidence="1 3" id="KW-0193">Cuticle</keyword>
<dbReference type="GO" id="GO:0062129">
    <property type="term" value="C:chitin-based extracellular matrix"/>
    <property type="evidence" value="ECO:0007669"/>
    <property type="project" value="TreeGrafter"/>
</dbReference>
<dbReference type="EMBL" id="JAZDUA010000121">
    <property type="protein sequence ID" value="KAK7867366.1"/>
    <property type="molecule type" value="Genomic_DNA"/>
</dbReference>
<dbReference type="PANTHER" id="PTHR10380:SF173">
    <property type="entry name" value="CUTICULAR PROTEIN 47EF, ISOFORM C-RELATED"/>
    <property type="match status" value="1"/>
</dbReference>
<keyword evidence="2" id="KW-0873">Pyrrolidone carboxylic acid</keyword>
<dbReference type="InterPro" id="IPR000618">
    <property type="entry name" value="Insect_cuticle"/>
</dbReference>
<evidence type="ECO:0000256" key="4">
    <source>
        <dbReference type="SAM" id="MobiDB-lite"/>
    </source>
</evidence>
<evidence type="ECO:0000256" key="1">
    <source>
        <dbReference type="ARBA" id="ARBA00022460"/>
    </source>
</evidence>
<comment type="caution">
    <text evidence="6">The sequence shown here is derived from an EMBL/GenBank/DDBJ whole genome shotgun (WGS) entry which is preliminary data.</text>
</comment>
<evidence type="ECO:0000256" key="2">
    <source>
        <dbReference type="ARBA" id="ARBA00023283"/>
    </source>
</evidence>
<feature type="compositionally biased region" description="Basic and acidic residues" evidence="4">
    <location>
        <begin position="55"/>
        <end position="64"/>
    </location>
</feature>
<evidence type="ECO:0000256" key="3">
    <source>
        <dbReference type="PROSITE-ProRule" id="PRU00497"/>
    </source>
</evidence>
<dbReference type="Pfam" id="PF00379">
    <property type="entry name" value="Chitin_bind_4"/>
    <property type="match status" value="1"/>
</dbReference>
<dbReference type="GO" id="GO:0008010">
    <property type="term" value="F:structural constituent of chitin-based larval cuticle"/>
    <property type="evidence" value="ECO:0007669"/>
    <property type="project" value="TreeGrafter"/>
</dbReference>
<reference evidence="6 7" key="1">
    <citation type="submission" date="2024-03" db="EMBL/GenBank/DDBJ databases">
        <title>The genome assembly and annotation of the cricket Gryllus longicercus Weissman &amp; Gray.</title>
        <authorList>
            <person name="Szrajer S."/>
            <person name="Gray D."/>
            <person name="Ylla G."/>
        </authorList>
    </citation>
    <scope>NUCLEOTIDE SEQUENCE [LARGE SCALE GENOMIC DNA]</scope>
    <source>
        <strain evidence="6">DAG 2021-001</strain>
        <tissue evidence="6">Whole body minus gut</tissue>
    </source>
</reference>
<name>A0AAN9VPV0_9ORTH</name>
<dbReference type="AlphaFoldDB" id="A0AAN9VPV0"/>
<gene>
    <name evidence="6" type="ORF">R5R35_008911</name>
</gene>
<protein>
    <recommendedName>
        <fullName evidence="8">Accessory gland protein</fullName>
    </recommendedName>
</protein>
<feature type="chain" id="PRO_5042869003" description="Accessory gland protein" evidence="5">
    <location>
        <begin position="21"/>
        <end position="134"/>
    </location>
</feature>
<evidence type="ECO:0000256" key="5">
    <source>
        <dbReference type="SAM" id="SignalP"/>
    </source>
</evidence>
<dbReference type="PROSITE" id="PS51155">
    <property type="entry name" value="CHIT_BIND_RR_2"/>
    <property type="match status" value="1"/>
</dbReference>
<keyword evidence="7" id="KW-1185">Reference proteome</keyword>
<evidence type="ECO:0000313" key="7">
    <source>
        <dbReference type="Proteomes" id="UP001378592"/>
    </source>
</evidence>
<feature type="region of interest" description="Disordered" evidence="4">
    <location>
        <begin position="108"/>
        <end position="134"/>
    </location>
</feature>
<organism evidence="6 7">
    <name type="scientific">Gryllus longicercus</name>
    <dbReference type="NCBI Taxonomy" id="2509291"/>
    <lineage>
        <taxon>Eukaryota</taxon>
        <taxon>Metazoa</taxon>
        <taxon>Ecdysozoa</taxon>
        <taxon>Arthropoda</taxon>
        <taxon>Hexapoda</taxon>
        <taxon>Insecta</taxon>
        <taxon>Pterygota</taxon>
        <taxon>Neoptera</taxon>
        <taxon>Polyneoptera</taxon>
        <taxon>Orthoptera</taxon>
        <taxon>Ensifera</taxon>
        <taxon>Gryllidea</taxon>
        <taxon>Grylloidea</taxon>
        <taxon>Gryllidae</taxon>
        <taxon>Gryllinae</taxon>
        <taxon>Gryllus</taxon>
    </lineage>
</organism>
<feature type="region of interest" description="Disordered" evidence="4">
    <location>
        <begin position="43"/>
        <end position="77"/>
    </location>
</feature>
<dbReference type="Proteomes" id="UP001378592">
    <property type="component" value="Unassembled WGS sequence"/>
</dbReference>
<keyword evidence="5" id="KW-0732">Signal</keyword>